<dbReference type="AlphaFoldDB" id="A0A2S9XPL7"/>
<dbReference type="PANTHER" id="PTHR13096">
    <property type="entry name" value="MINA53 MYC INDUCED NUCLEAR ANTIGEN"/>
    <property type="match status" value="1"/>
</dbReference>
<evidence type="ECO:0000313" key="5">
    <source>
        <dbReference type="EMBL" id="PRP94808.1"/>
    </source>
</evidence>
<organism evidence="5 6">
    <name type="scientific">Enhygromyxa salina</name>
    <dbReference type="NCBI Taxonomy" id="215803"/>
    <lineage>
        <taxon>Bacteria</taxon>
        <taxon>Pseudomonadati</taxon>
        <taxon>Myxococcota</taxon>
        <taxon>Polyangia</taxon>
        <taxon>Nannocystales</taxon>
        <taxon>Nannocystaceae</taxon>
        <taxon>Enhygromyxa</taxon>
    </lineage>
</organism>
<dbReference type="InterPro" id="IPR003347">
    <property type="entry name" value="JmjC_dom"/>
</dbReference>
<dbReference type="PROSITE" id="PS51184">
    <property type="entry name" value="JMJC"/>
    <property type="match status" value="1"/>
</dbReference>
<dbReference type="GO" id="GO:0046872">
    <property type="term" value="F:metal ion binding"/>
    <property type="evidence" value="ECO:0007669"/>
    <property type="project" value="UniProtKB-KW"/>
</dbReference>
<evidence type="ECO:0000256" key="3">
    <source>
        <dbReference type="ARBA" id="ARBA00023004"/>
    </source>
</evidence>
<reference evidence="5 6" key="1">
    <citation type="submission" date="2018-03" db="EMBL/GenBank/DDBJ databases">
        <title>Draft Genome Sequences of the Obligatory Marine Myxobacteria Enhygromyxa salina SWB007.</title>
        <authorList>
            <person name="Poehlein A."/>
            <person name="Moghaddam J.A."/>
            <person name="Harms H."/>
            <person name="Alanjari M."/>
            <person name="Koenig G.M."/>
            <person name="Daniel R."/>
            <person name="Schaeberle T.F."/>
        </authorList>
    </citation>
    <scope>NUCLEOTIDE SEQUENCE [LARGE SCALE GENOMIC DNA]</scope>
    <source>
        <strain evidence="5 6">SWB007</strain>
    </source>
</reference>
<dbReference type="PANTHER" id="PTHR13096:SF8">
    <property type="entry name" value="RIBOSOMAL OXYGENASE 1"/>
    <property type="match status" value="1"/>
</dbReference>
<dbReference type="RefSeq" id="WP_106094399.1">
    <property type="nucleotide sequence ID" value="NZ_PVNL01000139.1"/>
</dbReference>
<dbReference type="Proteomes" id="UP000238823">
    <property type="component" value="Unassembled WGS sequence"/>
</dbReference>
<proteinExistence type="predicted"/>
<dbReference type="InterPro" id="IPR039994">
    <property type="entry name" value="NO66-like"/>
</dbReference>
<protein>
    <submittedName>
        <fullName evidence="5">Cupin superfamily protein</fullName>
    </submittedName>
</protein>
<name>A0A2S9XPL7_9BACT</name>
<evidence type="ECO:0000259" key="4">
    <source>
        <dbReference type="PROSITE" id="PS51184"/>
    </source>
</evidence>
<gene>
    <name evidence="5" type="ORF">ENSA7_76310</name>
</gene>
<comment type="caution">
    <text evidence="5">The sequence shown here is derived from an EMBL/GenBank/DDBJ whole genome shotgun (WGS) entry which is preliminary data.</text>
</comment>
<dbReference type="Gene3D" id="2.60.120.650">
    <property type="entry name" value="Cupin"/>
    <property type="match status" value="1"/>
</dbReference>
<dbReference type="Pfam" id="PF08007">
    <property type="entry name" value="JmjC_2"/>
    <property type="match status" value="1"/>
</dbReference>
<dbReference type="EMBL" id="PVNL01000139">
    <property type="protein sequence ID" value="PRP94808.1"/>
    <property type="molecule type" value="Genomic_DNA"/>
</dbReference>
<comment type="cofactor">
    <cofactor evidence="1">
        <name>Fe(2+)</name>
        <dbReference type="ChEBI" id="CHEBI:29033"/>
    </cofactor>
</comment>
<accession>A0A2S9XPL7</accession>
<keyword evidence="2" id="KW-0479">Metal-binding</keyword>
<feature type="domain" description="JmjC" evidence="4">
    <location>
        <begin position="137"/>
        <end position="290"/>
    </location>
</feature>
<sequence>MRTRAIDFSALFAALASERGASTPAPRSTMRREIGPDAFARLIEPVGLEDFARAFGRAPLHIPGAAAKVEGLFSLEDLRAALLADREAAAADEGLLIEASFDRAAEPRSIPMVRVNHEAIGPILDAGATICVSRVERRDAQLAELARVTRAQLGYTGVVGVNCYLSHDGCGFGTHFDARAAISIQLEGSKTWRYGRAPAVEHPRANCNIDGDGVRVLRRAHGRTPEAWEQPAAPDERAFVSVTLEPGDLLCLPPGTWHRAEAHGYSLALNLFLEDRSVLDLLHVWLERELRSELEWRRPPPLVPAGAGVTTTDELWAYMRGRLGALAELLADPDRHEDTLTQLWSASTCASPQPPQPRGAVPELMRDELLEVDRRCPIRLRPARERAPTIELHAGAKSLSLPVAALPLVRELLARERFVAADALAWTDADERFAWTDVEPLLRVMVEHGLLRITRQG</sequence>
<evidence type="ECO:0000256" key="2">
    <source>
        <dbReference type="ARBA" id="ARBA00022723"/>
    </source>
</evidence>
<evidence type="ECO:0000313" key="6">
    <source>
        <dbReference type="Proteomes" id="UP000238823"/>
    </source>
</evidence>
<keyword evidence="3" id="KW-0408">Iron</keyword>
<dbReference type="OrthoDB" id="9764016at2"/>
<evidence type="ECO:0000256" key="1">
    <source>
        <dbReference type="ARBA" id="ARBA00001954"/>
    </source>
</evidence>
<dbReference type="SUPFAM" id="SSF51197">
    <property type="entry name" value="Clavaminate synthase-like"/>
    <property type="match status" value="1"/>
</dbReference>